<dbReference type="RefSeq" id="WP_107824067.1">
    <property type="nucleotide sequence ID" value="NZ_OY782574.1"/>
</dbReference>
<evidence type="ECO:0000256" key="2">
    <source>
        <dbReference type="ARBA" id="ARBA00022741"/>
    </source>
</evidence>
<keyword evidence="3" id="KW-0067">ATP-binding</keyword>
<dbReference type="Proteomes" id="UP000243525">
    <property type="component" value="Unassembled WGS sequence"/>
</dbReference>
<evidence type="ECO:0000313" key="6">
    <source>
        <dbReference type="Proteomes" id="UP000243525"/>
    </source>
</evidence>
<dbReference type="GO" id="GO:0005524">
    <property type="term" value="F:ATP binding"/>
    <property type="evidence" value="ECO:0007669"/>
    <property type="project" value="UniProtKB-KW"/>
</dbReference>
<evidence type="ECO:0000313" key="5">
    <source>
        <dbReference type="EMBL" id="PTN01209.1"/>
    </source>
</evidence>
<dbReference type="CDD" id="cd00009">
    <property type="entry name" value="AAA"/>
    <property type="match status" value="1"/>
</dbReference>
<sequence length="249" mass="28836">MKEIEKIRQYADSLRLTLLKNHPESLIHEAQIDNPGYLGFTLNLLEREIKQRQKTDLERRLTLARLPKDNDLAQYDFNHSNGISKPQLKELRELLWLDQNYNLILMGPSGTGKTYIASGLVHDAVKAGYKAYFKTMEELLTILRMKEMTGSAMNAYNRLLKANLIAIDDIMLFPMKKNEAVAFFNMVNHLHEKCSIIVTTNKSPKQWAETLDDEVLATALLDRLLYRCEVIKLDGNSYRMENRKSIFNQ</sequence>
<keyword evidence="6" id="KW-1185">Reference proteome</keyword>
<dbReference type="SMART" id="SM00382">
    <property type="entry name" value="AAA"/>
    <property type="match status" value="1"/>
</dbReference>
<feature type="domain" description="AAA+ ATPase" evidence="4">
    <location>
        <begin position="99"/>
        <end position="232"/>
    </location>
</feature>
<comment type="similarity">
    <text evidence="1">Belongs to the IS21/IS1162 putative ATP-binding protein family.</text>
</comment>
<dbReference type="OrthoDB" id="8064373at2"/>
<comment type="caution">
    <text evidence="5">The sequence shown here is derived from an EMBL/GenBank/DDBJ whole genome shotgun (WGS) entry which is preliminary data.</text>
</comment>
<dbReference type="InterPro" id="IPR028350">
    <property type="entry name" value="DNAC/IstB-like"/>
</dbReference>
<reference evidence="5 6" key="1">
    <citation type="submission" date="2018-04" db="EMBL/GenBank/DDBJ databases">
        <title>Genomic Encyclopedia of Archaeal and Bacterial Type Strains, Phase II (KMG-II): from individual species to whole genera.</title>
        <authorList>
            <person name="Goeker M."/>
        </authorList>
    </citation>
    <scope>NUCLEOTIDE SEQUENCE [LARGE SCALE GENOMIC DNA]</scope>
    <source>
        <strain evidence="5 6">DSM 28823</strain>
    </source>
</reference>
<dbReference type="InterPro" id="IPR047661">
    <property type="entry name" value="IstB"/>
</dbReference>
<protein>
    <submittedName>
        <fullName evidence="5">DNA replication protein DnaC</fullName>
    </submittedName>
</protein>
<dbReference type="NCBIfam" id="NF038214">
    <property type="entry name" value="IS21_help_AAA"/>
    <property type="match status" value="1"/>
</dbReference>
<dbReference type="PANTHER" id="PTHR30050">
    <property type="entry name" value="CHROMOSOMAL REPLICATION INITIATOR PROTEIN DNAA"/>
    <property type="match status" value="1"/>
</dbReference>
<dbReference type="Pfam" id="PF01695">
    <property type="entry name" value="IstB_IS21"/>
    <property type="match status" value="1"/>
</dbReference>
<dbReference type="EMBL" id="QAAD01000048">
    <property type="protein sequence ID" value="PTN01209.1"/>
    <property type="molecule type" value="Genomic_DNA"/>
</dbReference>
<accession>A0A2T5BQ22</accession>
<dbReference type="Gene3D" id="3.40.50.300">
    <property type="entry name" value="P-loop containing nucleotide triphosphate hydrolases"/>
    <property type="match status" value="1"/>
</dbReference>
<dbReference type="InterPro" id="IPR003593">
    <property type="entry name" value="AAA+_ATPase"/>
</dbReference>
<gene>
    <name evidence="5" type="ORF">C8N47_1482</name>
</gene>
<dbReference type="GO" id="GO:0006260">
    <property type="term" value="P:DNA replication"/>
    <property type="evidence" value="ECO:0007669"/>
    <property type="project" value="TreeGrafter"/>
</dbReference>
<dbReference type="PANTHER" id="PTHR30050:SF4">
    <property type="entry name" value="ATP-BINDING PROTEIN RV3427C IN INSERTION SEQUENCE-RELATED"/>
    <property type="match status" value="1"/>
</dbReference>
<proteinExistence type="inferred from homology"/>
<evidence type="ECO:0000259" key="4">
    <source>
        <dbReference type="SMART" id="SM00382"/>
    </source>
</evidence>
<organism evidence="5 6">
    <name type="scientific">Mangrovibacterium marinum</name>
    <dbReference type="NCBI Taxonomy" id="1639118"/>
    <lineage>
        <taxon>Bacteria</taxon>
        <taxon>Pseudomonadati</taxon>
        <taxon>Bacteroidota</taxon>
        <taxon>Bacteroidia</taxon>
        <taxon>Marinilabiliales</taxon>
        <taxon>Prolixibacteraceae</taxon>
        <taxon>Mangrovibacterium</taxon>
    </lineage>
</organism>
<name>A0A2T5BQ22_9BACT</name>
<dbReference type="InterPro" id="IPR027417">
    <property type="entry name" value="P-loop_NTPase"/>
</dbReference>
<evidence type="ECO:0000256" key="1">
    <source>
        <dbReference type="ARBA" id="ARBA00008059"/>
    </source>
</evidence>
<dbReference type="SUPFAM" id="SSF52540">
    <property type="entry name" value="P-loop containing nucleoside triphosphate hydrolases"/>
    <property type="match status" value="1"/>
</dbReference>
<dbReference type="InterPro" id="IPR002611">
    <property type="entry name" value="IstB_ATP-bd"/>
</dbReference>
<evidence type="ECO:0000256" key="3">
    <source>
        <dbReference type="ARBA" id="ARBA00022840"/>
    </source>
</evidence>
<dbReference type="AlphaFoldDB" id="A0A2T5BQ22"/>
<keyword evidence="2" id="KW-0547">Nucleotide-binding</keyword>
<dbReference type="PIRSF" id="PIRSF003073">
    <property type="entry name" value="DNAC_TnpB_IstB"/>
    <property type="match status" value="1"/>
</dbReference>